<protein>
    <submittedName>
        <fullName evidence="13">Uncharacterized protein</fullName>
    </submittedName>
</protein>
<comment type="caution">
    <text evidence="13">The sequence shown here is derived from an EMBL/GenBank/DDBJ whole genome shotgun (WGS) entry which is preliminary data.</text>
</comment>
<evidence type="ECO:0000256" key="3">
    <source>
        <dbReference type="ARBA" id="ARBA00022448"/>
    </source>
</evidence>
<name>A0A8X6JQ08_NEPPI</name>
<dbReference type="GO" id="GO:0015280">
    <property type="term" value="F:ligand-gated sodium channel activity"/>
    <property type="evidence" value="ECO:0007669"/>
    <property type="project" value="TreeGrafter"/>
</dbReference>
<dbReference type="InterPro" id="IPR001873">
    <property type="entry name" value="ENaC"/>
</dbReference>
<evidence type="ECO:0000313" key="14">
    <source>
        <dbReference type="Proteomes" id="UP000887013"/>
    </source>
</evidence>
<keyword evidence="3 12" id="KW-0813">Transport</keyword>
<dbReference type="Pfam" id="PF00858">
    <property type="entry name" value="ASC"/>
    <property type="match status" value="1"/>
</dbReference>
<organism evidence="13 14">
    <name type="scientific">Nephila pilipes</name>
    <name type="common">Giant wood spider</name>
    <name type="synonym">Nephila maculata</name>
    <dbReference type="NCBI Taxonomy" id="299642"/>
    <lineage>
        <taxon>Eukaryota</taxon>
        <taxon>Metazoa</taxon>
        <taxon>Ecdysozoa</taxon>
        <taxon>Arthropoda</taxon>
        <taxon>Chelicerata</taxon>
        <taxon>Arachnida</taxon>
        <taxon>Araneae</taxon>
        <taxon>Araneomorphae</taxon>
        <taxon>Entelegynae</taxon>
        <taxon>Araneoidea</taxon>
        <taxon>Nephilidae</taxon>
        <taxon>Nephila</taxon>
    </lineage>
</organism>
<comment type="similarity">
    <text evidence="2 12">Belongs to the amiloride-sensitive sodium channel (TC 1.A.6) family.</text>
</comment>
<comment type="subcellular location">
    <subcellularLocation>
        <location evidence="1">Membrane</location>
        <topology evidence="1">Multi-pass membrane protein</topology>
    </subcellularLocation>
</comment>
<dbReference type="Gene3D" id="1.10.287.770">
    <property type="entry name" value="YojJ-like"/>
    <property type="match status" value="1"/>
</dbReference>
<keyword evidence="8 12" id="KW-0406">Ion transport</keyword>
<keyword evidence="7" id="KW-0915">Sodium</keyword>
<keyword evidence="9" id="KW-0472">Membrane</keyword>
<dbReference type="EMBL" id="BMAW01041425">
    <property type="protein sequence ID" value="GFS28476.1"/>
    <property type="molecule type" value="Genomic_DNA"/>
</dbReference>
<evidence type="ECO:0000256" key="10">
    <source>
        <dbReference type="ARBA" id="ARBA00023201"/>
    </source>
</evidence>
<keyword evidence="6" id="KW-1133">Transmembrane helix</keyword>
<gene>
    <name evidence="13" type="primary">AVEN_9021_1</name>
    <name evidence="13" type="ORF">NPIL_76851</name>
</gene>
<evidence type="ECO:0000256" key="4">
    <source>
        <dbReference type="ARBA" id="ARBA00022461"/>
    </source>
</evidence>
<evidence type="ECO:0000256" key="5">
    <source>
        <dbReference type="ARBA" id="ARBA00022692"/>
    </source>
</evidence>
<reference evidence="13" key="1">
    <citation type="submission" date="2020-08" db="EMBL/GenBank/DDBJ databases">
        <title>Multicomponent nature underlies the extraordinary mechanical properties of spider dragline silk.</title>
        <authorList>
            <person name="Kono N."/>
            <person name="Nakamura H."/>
            <person name="Mori M."/>
            <person name="Yoshida Y."/>
            <person name="Ohtoshi R."/>
            <person name="Malay A.D."/>
            <person name="Moran D.A.P."/>
            <person name="Tomita M."/>
            <person name="Numata K."/>
            <person name="Arakawa K."/>
        </authorList>
    </citation>
    <scope>NUCLEOTIDE SEQUENCE</scope>
</reference>
<keyword evidence="5 12" id="KW-0812">Transmembrane</keyword>
<evidence type="ECO:0000256" key="8">
    <source>
        <dbReference type="ARBA" id="ARBA00023065"/>
    </source>
</evidence>
<keyword evidence="14" id="KW-1185">Reference proteome</keyword>
<evidence type="ECO:0000313" key="13">
    <source>
        <dbReference type="EMBL" id="GFS28476.1"/>
    </source>
</evidence>
<keyword evidence="4 12" id="KW-0894">Sodium channel</keyword>
<dbReference type="PRINTS" id="PR01078">
    <property type="entry name" value="AMINACHANNEL"/>
</dbReference>
<evidence type="ECO:0000256" key="9">
    <source>
        <dbReference type="ARBA" id="ARBA00023136"/>
    </source>
</evidence>
<evidence type="ECO:0000256" key="11">
    <source>
        <dbReference type="ARBA" id="ARBA00023303"/>
    </source>
</evidence>
<keyword evidence="11 12" id="KW-0407">Ion channel</keyword>
<evidence type="ECO:0000256" key="12">
    <source>
        <dbReference type="RuleBase" id="RU000679"/>
    </source>
</evidence>
<dbReference type="AlphaFoldDB" id="A0A8X6JQ08"/>
<evidence type="ECO:0000256" key="6">
    <source>
        <dbReference type="ARBA" id="ARBA00022989"/>
    </source>
</evidence>
<sequence>MEKSWKKLSFWRSKARFIFKILLALGFVIQSFKFLEMYLQYPSMVELDVSQPHEVEFPAFTLCNLNEVRISSFCAKYPSKCVSIESDPTYCDKYPEYCRLIRNTTKMLPVNHISEYNLSREELQEFGHQIKDLMVSCRVEIEGNEEDCKGDPILISVLSHSDRLPFNCFMFYSLYERPHETPMLVPTSTVIRMTLNVEVSEYHPEHLSRGAQIAIHSPYDVPSPMSDGQLLNLGAIYRFYVRQSRMKLLPAPYKSHCRDYMSEWYANGGKGPVTQKMCKEKCKLDKSLEFFGCADKKINYPHNETICQLEIPQFHQKWTPKCAEICSMPCSFSRYQFQVQVSNSEGNRNACAIVRDLTCNTLVQIFLENMEITTFSYRPRFEAVGILSWIGGYVGLWLGISLLHVYDFLEALVFRMIGWLRKSVSRRKKRKTKKGYPLDPYRGALYLSKMHRRL</sequence>
<dbReference type="GO" id="GO:0005886">
    <property type="term" value="C:plasma membrane"/>
    <property type="evidence" value="ECO:0007669"/>
    <property type="project" value="TreeGrafter"/>
</dbReference>
<evidence type="ECO:0000256" key="1">
    <source>
        <dbReference type="ARBA" id="ARBA00004141"/>
    </source>
</evidence>
<evidence type="ECO:0000256" key="7">
    <source>
        <dbReference type="ARBA" id="ARBA00023053"/>
    </source>
</evidence>
<accession>A0A8X6JQ08</accession>
<dbReference type="PANTHER" id="PTHR11690:SF248">
    <property type="entry name" value="PICKPOCKET 17, ISOFORM A"/>
    <property type="match status" value="1"/>
</dbReference>
<keyword evidence="10 12" id="KW-0739">Sodium transport</keyword>
<dbReference type="PANTHER" id="PTHR11690">
    <property type="entry name" value="AMILORIDE-SENSITIVE SODIUM CHANNEL-RELATED"/>
    <property type="match status" value="1"/>
</dbReference>
<dbReference type="Proteomes" id="UP000887013">
    <property type="component" value="Unassembled WGS sequence"/>
</dbReference>
<dbReference type="OrthoDB" id="6420380at2759"/>
<proteinExistence type="inferred from homology"/>
<evidence type="ECO:0000256" key="2">
    <source>
        <dbReference type="ARBA" id="ARBA00007193"/>
    </source>
</evidence>